<organism evidence="3 4">
    <name type="scientific">Armillaria solidipes</name>
    <dbReference type="NCBI Taxonomy" id="1076256"/>
    <lineage>
        <taxon>Eukaryota</taxon>
        <taxon>Fungi</taxon>
        <taxon>Dikarya</taxon>
        <taxon>Basidiomycota</taxon>
        <taxon>Agaricomycotina</taxon>
        <taxon>Agaricomycetes</taxon>
        <taxon>Agaricomycetidae</taxon>
        <taxon>Agaricales</taxon>
        <taxon>Marasmiineae</taxon>
        <taxon>Physalacriaceae</taxon>
        <taxon>Armillaria</taxon>
    </lineage>
</organism>
<dbReference type="Proteomes" id="UP000218334">
    <property type="component" value="Unassembled WGS sequence"/>
</dbReference>
<keyword evidence="4" id="KW-1185">Reference proteome</keyword>
<feature type="transmembrane region" description="Helical" evidence="1">
    <location>
        <begin position="198"/>
        <end position="218"/>
    </location>
</feature>
<keyword evidence="1" id="KW-1133">Transmembrane helix</keyword>
<evidence type="ECO:0000313" key="4">
    <source>
        <dbReference type="Proteomes" id="UP000218334"/>
    </source>
</evidence>
<dbReference type="AlphaFoldDB" id="A0A2H3BID2"/>
<evidence type="ECO:0000313" key="3">
    <source>
        <dbReference type="EMBL" id="PBK64317.1"/>
    </source>
</evidence>
<keyword evidence="2" id="KW-0732">Signal</keyword>
<keyword evidence="1" id="KW-0812">Transmembrane</keyword>
<dbReference type="STRING" id="1076256.A0A2H3BID2"/>
<feature type="chain" id="PRO_5013924295" evidence="2">
    <location>
        <begin position="18"/>
        <end position="224"/>
    </location>
</feature>
<protein>
    <submittedName>
        <fullName evidence="3">Uncharacterized protein</fullName>
    </submittedName>
</protein>
<gene>
    <name evidence="3" type="ORF">ARMSODRAFT_1054550</name>
</gene>
<keyword evidence="1" id="KW-0472">Membrane</keyword>
<accession>A0A2H3BID2</accession>
<dbReference type="PANTHER" id="PTHR35043">
    <property type="entry name" value="TRANSCRIPTION FACTOR DOMAIN-CONTAINING PROTEIN"/>
    <property type="match status" value="1"/>
</dbReference>
<feature type="non-terminal residue" evidence="3">
    <location>
        <position position="224"/>
    </location>
</feature>
<evidence type="ECO:0000256" key="1">
    <source>
        <dbReference type="SAM" id="Phobius"/>
    </source>
</evidence>
<reference evidence="4" key="1">
    <citation type="journal article" date="2017" name="Nat. Ecol. Evol.">
        <title>Genome expansion and lineage-specific genetic innovations in the forest pathogenic fungi Armillaria.</title>
        <authorList>
            <person name="Sipos G."/>
            <person name="Prasanna A.N."/>
            <person name="Walter M.C."/>
            <person name="O'Connor E."/>
            <person name="Balint B."/>
            <person name="Krizsan K."/>
            <person name="Kiss B."/>
            <person name="Hess J."/>
            <person name="Varga T."/>
            <person name="Slot J."/>
            <person name="Riley R."/>
            <person name="Boka B."/>
            <person name="Rigling D."/>
            <person name="Barry K."/>
            <person name="Lee J."/>
            <person name="Mihaltcheva S."/>
            <person name="LaButti K."/>
            <person name="Lipzen A."/>
            <person name="Waldron R."/>
            <person name="Moloney N.M."/>
            <person name="Sperisen C."/>
            <person name="Kredics L."/>
            <person name="Vagvoelgyi C."/>
            <person name="Patrignani A."/>
            <person name="Fitzpatrick D."/>
            <person name="Nagy I."/>
            <person name="Doyle S."/>
            <person name="Anderson J.B."/>
            <person name="Grigoriev I.V."/>
            <person name="Gueldener U."/>
            <person name="Muensterkoetter M."/>
            <person name="Nagy L.G."/>
        </authorList>
    </citation>
    <scope>NUCLEOTIDE SEQUENCE [LARGE SCALE GENOMIC DNA]</scope>
    <source>
        <strain evidence="4">28-4</strain>
    </source>
</reference>
<dbReference type="PANTHER" id="PTHR35043:SF7">
    <property type="entry name" value="TRANSCRIPTION FACTOR DOMAIN-CONTAINING PROTEIN"/>
    <property type="match status" value="1"/>
</dbReference>
<name>A0A2H3BID2_9AGAR</name>
<sequence length="224" mass="24892">MIIFVLLFSSGIFGVEISPKDGEDSPSSSEHRRTLLNIIWSCLATIFACTWLAVHPNVPGRNITTKGPISGGIERVKIMVTAILAPEAIVAWAAEQFIVAWEVCYSEYFMTLRGYPTYVGGQQEQNFLSHQAVELSILELDDLDSHPHLVEKLEAVSAETIEDKSKGDALSKTFAILQISWFIVQCITRALQHLPITLLEVTALAFAGLSIITYCLWWNKPLNV</sequence>
<feature type="signal peptide" evidence="2">
    <location>
        <begin position="1"/>
        <end position="17"/>
    </location>
</feature>
<proteinExistence type="predicted"/>
<evidence type="ECO:0000256" key="2">
    <source>
        <dbReference type="SAM" id="SignalP"/>
    </source>
</evidence>
<dbReference type="EMBL" id="KZ293452">
    <property type="protein sequence ID" value="PBK64317.1"/>
    <property type="molecule type" value="Genomic_DNA"/>
</dbReference>